<feature type="transmembrane region" description="Helical" evidence="7">
    <location>
        <begin position="6"/>
        <end position="21"/>
    </location>
</feature>
<keyword evidence="10" id="KW-1185">Reference proteome</keyword>
<dbReference type="PROSITE" id="PS50076">
    <property type="entry name" value="DNAJ_2"/>
    <property type="match status" value="1"/>
</dbReference>
<dbReference type="InterPro" id="IPR001623">
    <property type="entry name" value="DnaJ_domain"/>
</dbReference>
<dbReference type="PANTHER" id="PTHR12763:SF28">
    <property type="entry name" value="GEO10507P1-RELATED"/>
    <property type="match status" value="1"/>
</dbReference>
<organism evidence="9 10">
    <name type="scientific">endosymbiont of Galathealinum brachiosum</name>
    <dbReference type="NCBI Taxonomy" id="2200906"/>
    <lineage>
        <taxon>Bacteria</taxon>
        <taxon>Pseudomonadati</taxon>
        <taxon>Pseudomonadota</taxon>
        <taxon>Gammaproteobacteria</taxon>
        <taxon>sulfur-oxidizing symbionts</taxon>
    </lineage>
</organism>
<evidence type="ECO:0000256" key="1">
    <source>
        <dbReference type="ARBA" id="ARBA00004167"/>
    </source>
</evidence>
<dbReference type="Gene3D" id="1.10.287.110">
    <property type="entry name" value="DnaJ domain"/>
    <property type="match status" value="1"/>
</dbReference>
<reference evidence="9 10" key="1">
    <citation type="journal article" date="2018" name="ISME J.">
        <title>Endosymbiont genomes yield clues of tubeworm success.</title>
        <authorList>
            <person name="Li Y."/>
            <person name="Liles M.R."/>
            <person name="Halanych K.M."/>
        </authorList>
    </citation>
    <scope>NUCLEOTIDE SEQUENCE [LARGE SCALE GENOMIC DNA]</scope>
    <source>
        <strain evidence="9">A1464</strain>
    </source>
</reference>
<keyword evidence="2 7" id="KW-0812">Transmembrane</keyword>
<evidence type="ECO:0000256" key="4">
    <source>
        <dbReference type="ARBA" id="ARBA00023136"/>
    </source>
</evidence>
<dbReference type="CDD" id="cd06257">
    <property type="entry name" value="DnaJ"/>
    <property type="match status" value="1"/>
</dbReference>
<dbReference type="AlphaFoldDB" id="A0A370DD93"/>
<evidence type="ECO:0000256" key="7">
    <source>
        <dbReference type="SAM" id="Phobius"/>
    </source>
</evidence>
<dbReference type="EMBL" id="QFXC01000011">
    <property type="protein sequence ID" value="RDH82851.1"/>
    <property type="molecule type" value="Genomic_DNA"/>
</dbReference>
<keyword evidence="4 7" id="KW-0472">Membrane</keyword>
<keyword evidence="5" id="KW-0143">Chaperone</keyword>
<comment type="subcellular location">
    <subcellularLocation>
        <location evidence="1">Membrane</location>
        <topology evidence="1">Single-pass membrane protein</topology>
    </subcellularLocation>
</comment>
<dbReference type="FunFam" id="1.10.287.110:FF:000001">
    <property type="entry name" value="Import inner membrane translocase subunit tim14"/>
    <property type="match status" value="1"/>
</dbReference>
<dbReference type="SUPFAM" id="SSF46565">
    <property type="entry name" value="Chaperone J-domain"/>
    <property type="match status" value="1"/>
</dbReference>
<dbReference type="InterPro" id="IPR036869">
    <property type="entry name" value="J_dom_sf"/>
</dbReference>
<protein>
    <submittedName>
        <fullName evidence="9">Molecular chaperone DnaJ</fullName>
    </submittedName>
</protein>
<keyword evidence="3 7" id="KW-1133">Transmembrane helix</keyword>
<evidence type="ECO:0000256" key="5">
    <source>
        <dbReference type="ARBA" id="ARBA00023186"/>
    </source>
</evidence>
<dbReference type="SMART" id="SM00271">
    <property type="entry name" value="DnaJ"/>
    <property type="match status" value="1"/>
</dbReference>
<dbReference type="GO" id="GO:0016020">
    <property type="term" value="C:membrane"/>
    <property type="evidence" value="ECO:0007669"/>
    <property type="project" value="UniProtKB-SubCell"/>
</dbReference>
<dbReference type="PANTHER" id="PTHR12763">
    <property type="match status" value="1"/>
</dbReference>
<gene>
    <name evidence="9" type="ORF">DIZ80_11305</name>
</gene>
<evidence type="ECO:0000313" key="10">
    <source>
        <dbReference type="Proteomes" id="UP000254266"/>
    </source>
</evidence>
<comment type="caution">
    <text evidence="9">The sequence shown here is derived from an EMBL/GenBank/DDBJ whole genome shotgun (WGS) entry which is preliminary data.</text>
</comment>
<proteinExistence type="inferred from homology"/>
<feature type="transmembrane region" description="Helical" evidence="7">
    <location>
        <begin position="33"/>
        <end position="50"/>
    </location>
</feature>
<accession>A0A370DD93</accession>
<feature type="domain" description="J" evidence="8">
    <location>
        <begin position="185"/>
        <end position="234"/>
    </location>
</feature>
<evidence type="ECO:0000259" key="8">
    <source>
        <dbReference type="PROSITE" id="PS50076"/>
    </source>
</evidence>
<evidence type="ECO:0000256" key="3">
    <source>
        <dbReference type="ARBA" id="ARBA00022989"/>
    </source>
</evidence>
<name>A0A370DD93_9GAMM</name>
<dbReference type="Pfam" id="PF00226">
    <property type="entry name" value="DnaJ"/>
    <property type="match status" value="1"/>
</dbReference>
<evidence type="ECO:0000256" key="2">
    <source>
        <dbReference type="ARBA" id="ARBA00022692"/>
    </source>
</evidence>
<sequence>MIRFILLLLVLGFAYYLVYRYRRLDAVKQKQLIKFLAIILISVLLAVLVLTGRLNWLIAAVGALLPLIPRAARFLMGVWPSVKPYFQRYQQNRKSSMHSRFIHLQIDMLSGELQGEVLEGGFAGQKLNALSLERLLLLLDELKPLDSESVSLLVAYLDRMHSGWAKDERGRYEQPASDSVMSERQARDILGVTETADKKEITKAHKRLMQKLHPDRGGSDYLAQQINKARDTLL</sequence>
<comment type="similarity">
    <text evidence="6">Belongs to the TIM14 family.</text>
</comment>
<evidence type="ECO:0000313" key="9">
    <source>
        <dbReference type="EMBL" id="RDH82851.1"/>
    </source>
</evidence>
<dbReference type="Proteomes" id="UP000254266">
    <property type="component" value="Unassembled WGS sequence"/>
</dbReference>
<evidence type="ECO:0000256" key="6">
    <source>
        <dbReference type="ARBA" id="ARBA00038105"/>
    </source>
</evidence>